<accession>A0AAD8SI96</accession>
<keyword evidence="3" id="KW-0597">Phosphoprotein</keyword>
<keyword evidence="10" id="KW-0723">Serine/threonine-protein kinase</keyword>
<dbReference type="InterPro" id="IPR050108">
    <property type="entry name" value="CDK"/>
</dbReference>
<dbReference type="Gene3D" id="1.10.510.10">
    <property type="entry name" value="Transferase(Phosphotransferase) domain 1"/>
    <property type="match status" value="1"/>
</dbReference>
<evidence type="ECO:0000256" key="2">
    <source>
        <dbReference type="ARBA" id="ARBA00012409"/>
    </source>
</evidence>
<sequence>MAARKRPAAGHATTAQGSATQGCKRSRTDEYDDLACLGEGGFGAVVMARNRATGKTVAIKRLSTPSATSVADLQREAGFLRACSGNPYVVGFEALVVHPATGRLSLVMEHVAGPNLHYFLWDRRHGQPMPESTVRAFMWKLLTGVKMMHARHVVHRDIKPANILVGRDGDLVKICDVGLAVSVVEPPPYTQAGTPFYMAPEMLLQKPDYDALVDTWSLGCVMAEMLAGGKALFSRGEDDYVDEISQLWNIIRVLGMPDERTWPGFDSLPLAMALQLLPLPAGHEHNRLRDLFPEEKLSHEGFQVLQGLLTCNPDKRLTAAKALKHPWFAAPRPAAAAVALPRKKATPLSFIPPAAPEKNVLKNPVAMWNAQPV</sequence>
<reference evidence="13" key="1">
    <citation type="submission" date="2023-07" db="EMBL/GenBank/DDBJ databases">
        <title>A chromosome-level genome assembly of Lolium multiflorum.</title>
        <authorList>
            <person name="Chen Y."/>
            <person name="Copetti D."/>
            <person name="Kolliker R."/>
            <person name="Studer B."/>
        </authorList>
    </citation>
    <scope>NUCLEOTIDE SEQUENCE</scope>
    <source>
        <strain evidence="13">02402/16</strain>
        <tissue evidence="13">Leaf</tissue>
    </source>
</reference>
<evidence type="ECO:0000259" key="12">
    <source>
        <dbReference type="PROSITE" id="PS50011"/>
    </source>
</evidence>
<dbReference type="EC" id="2.7.11.23" evidence="2"/>
<evidence type="ECO:0000256" key="7">
    <source>
        <dbReference type="ARBA" id="ARBA00022840"/>
    </source>
</evidence>
<dbReference type="PROSITE" id="PS00108">
    <property type="entry name" value="PROTEIN_KINASE_ST"/>
    <property type="match status" value="1"/>
</dbReference>
<proteinExistence type="inferred from homology"/>
<dbReference type="GO" id="GO:0005524">
    <property type="term" value="F:ATP binding"/>
    <property type="evidence" value="ECO:0007669"/>
    <property type="project" value="UniProtKB-UniRule"/>
</dbReference>
<evidence type="ECO:0000256" key="6">
    <source>
        <dbReference type="ARBA" id="ARBA00022777"/>
    </source>
</evidence>
<dbReference type="InterPro" id="IPR000719">
    <property type="entry name" value="Prot_kinase_dom"/>
</dbReference>
<evidence type="ECO:0000256" key="1">
    <source>
        <dbReference type="ARBA" id="ARBA00006485"/>
    </source>
</evidence>
<feature type="region of interest" description="Disordered" evidence="11">
    <location>
        <begin position="1"/>
        <end position="24"/>
    </location>
</feature>
<evidence type="ECO:0000256" key="10">
    <source>
        <dbReference type="RuleBase" id="RU000304"/>
    </source>
</evidence>
<feature type="domain" description="Protein kinase" evidence="12">
    <location>
        <begin position="31"/>
        <end position="328"/>
    </location>
</feature>
<dbReference type="PROSITE" id="PS50011">
    <property type="entry name" value="PROTEIN_KINASE_DOM"/>
    <property type="match status" value="1"/>
</dbReference>
<dbReference type="GO" id="GO:0005634">
    <property type="term" value="C:nucleus"/>
    <property type="evidence" value="ECO:0007669"/>
    <property type="project" value="TreeGrafter"/>
</dbReference>
<comment type="catalytic activity">
    <reaction evidence="8">
        <text>[DNA-directed RNA polymerase] + ATP = phospho-[DNA-directed RNA polymerase] + ADP + H(+)</text>
        <dbReference type="Rhea" id="RHEA:10216"/>
        <dbReference type="Rhea" id="RHEA-COMP:11321"/>
        <dbReference type="Rhea" id="RHEA-COMP:11322"/>
        <dbReference type="ChEBI" id="CHEBI:15378"/>
        <dbReference type="ChEBI" id="CHEBI:30616"/>
        <dbReference type="ChEBI" id="CHEBI:43176"/>
        <dbReference type="ChEBI" id="CHEBI:68546"/>
        <dbReference type="ChEBI" id="CHEBI:456216"/>
        <dbReference type="EC" id="2.7.11.23"/>
    </reaction>
</comment>
<keyword evidence="5 9" id="KW-0547">Nucleotide-binding</keyword>
<evidence type="ECO:0000313" key="14">
    <source>
        <dbReference type="Proteomes" id="UP001231189"/>
    </source>
</evidence>
<evidence type="ECO:0000256" key="4">
    <source>
        <dbReference type="ARBA" id="ARBA00022679"/>
    </source>
</evidence>
<dbReference type="PROSITE" id="PS51257">
    <property type="entry name" value="PROKAR_LIPOPROTEIN"/>
    <property type="match status" value="1"/>
</dbReference>
<comment type="caution">
    <text evidence="13">The sequence shown here is derived from an EMBL/GenBank/DDBJ whole genome shotgun (WGS) entry which is preliminary data.</text>
</comment>
<dbReference type="InterPro" id="IPR017441">
    <property type="entry name" value="Protein_kinase_ATP_BS"/>
</dbReference>
<organism evidence="13 14">
    <name type="scientific">Lolium multiflorum</name>
    <name type="common">Italian ryegrass</name>
    <name type="synonym">Lolium perenne subsp. multiflorum</name>
    <dbReference type="NCBI Taxonomy" id="4521"/>
    <lineage>
        <taxon>Eukaryota</taxon>
        <taxon>Viridiplantae</taxon>
        <taxon>Streptophyta</taxon>
        <taxon>Embryophyta</taxon>
        <taxon>Tracheophyta</taxon>
        <taxon>Spermatophyta</taxon>
        <taxon>Magnoliopsida</taxon>
        <taxon>Liliopsida</taxon>
        <taxon>Poales</taxon>
        <taxon>Poaceae</taxon>
        <taxon>BOP clade</taxon>
        <taxon>Pooideae</taxon>
        <taxon>Poodae</taxon>
        <taxon>Poeae</taxon>
        <taxon>Poeae Chloroplast Group 2 (Poeae type)</taxon>
        <taxon>Loliodinae</taxon>
        <taxon>Loliinae</taxon>
        <taxon>Lolium</taxon>
    </lineage>
</organism>
<dbReference type="SMART" id="SM00220">
    <property type="entry name" value="S_TKc"/>
    <property type="match status" value="1"/>
</dbReference>
<dbReference type="InterPro" id="IPR011009">
    <property type="entry name" value="Kinase-like_dom_sf"/>
</dbReference>
<evidence type="ECO:0000256" key="11">
    <source>
        <dbReference type="SAM" id="MobiDB-lite"/>
    </source>
</evidence>
<dbReference type="FunFam" id="1.10.510.10:FF:000790">
    <property type="entry name" value="Cyclin-dependent kinase G-1"/>
    <property type="match status" value="1"/>
</dbReference>
<dbReference type="GO" id="GO:0007346">
    <property type="term" value="P:regulation of mitotic cell cycle"/>
    <property type="evidence" value="ECO:0007669"/>
    <property type="project" value="TreeGrafter"/>
</dbReference>
<comment type="similarity">
    <text evidence="1">Belongs to the protein kinase superfamily. CMGC Ser/Thr protein kinase family. CDC2/CDKX subfamily.</text>
</comment>
<dbReference type="Proteomes" id="UP001231189">
    <property type="component" value="Unassembled WGS sequence"/>
</dbReference>
<dbReference type="SUPFAM" id="SSF56112">
    <property type="entry name" value="Protein kinase-like (PK-like)"/>
    <property type="match status" value="1"/>
</dbReference>
<keyword evidence="7 9" id="KW-0067">ATP-binding</keyword>
<evidence type="ECO:0000256" key="9">
    <source>
        <dbReference type="PROSITE-ProRule" id="PRU10141"/>
    </source>
</evidence>
<dbReference type="AlphaFoldDB" id="A0AAD8SI96"/>
<dbReference type="GO" id="GO:0008353">
    <property type="term" value="F:RNA polymerase II CTD heptapeptide repeat kinase activity"/>
    <property type="evidence" value="ECO:0007669"/>
    <property type="project" value="UniProtKB-EC"/>
</dbReference>
<evidence type="ECO:0000256" key="3">
    <source>
        <dbReference type="ARBA" id="ARBA00022553"/>
    </source>
</evidence>
<dbReference type="PANTHER" id="PTHR24056">
    <property type="entry name" value="CELL DIVISION PROTEIN KINASE"/>
    <property type="match status" value="1"/>
</dbReference>
<dbReference type="PROSITE" id="PS00107">
    <property type="entry name" value="PROTEIN_KINASE_ATP"/>
    <property type="match status" value="1"/>
</dbReference>
<protein>
    <recommendedName>
        <fullName evidence="2">[RNA-polymerase]-subunit kinase</fullName>
        <ecNumber evidence="2">2.7.11.23</ecNumber>
    </recommendedName>
</protein>
<gene>
    <name evidence="13" type="ORF">QYE76_070476</name>
</gene>
<dbReference type="PANTHER" id="PTHR24056:SF569">
    <property type="entry name" value="PROTEIN KINASE DOMAIN-CONTAINING PROTEIN"/>
    <property type="match status" value="1"/>
</dbReference>
<feature type="binding site" evidence="9">
    <location>
        <position position="60"/>
    </location>
    <ligand>
        <name>ATP</name>
        <dbReference type="ChEBI" id="CHEBI:30616"/>
    </ligand>
</feature>
<dbReference type="InterPro" id="IPR008271">
    <property type="entry name" value="Ser/Thr_kinase_AS"/>
</dbReference>
<keyword evidence="4" id="KW-0808">Transferase</keyword>
<feature type="compositionally biased region" description="Polar residues" evidence="11">
    <location>
        <begin position="13"/>
        <end position="23"/>
    </location>
</feature>
<evidence type="ECO:0000256" key="5">
    <source>
        <dbReference type="ARBA" id="ARBA00022741"/>
    </source>
</evidence>
<keyword evidence="14" id="KW-1185">Reference proteome</keyword>
<evidence type="ECO:0000256" key="8">
    <source>
        <dbReference type="ARBA" id="ARBA00049280"/>
    </source>
</evidence>
<dbReference type="EMBL" id="JAUUTY010000004">
    <property type="protein sequence ID" value="KAK1652671.1"/>
    <property type="molecule type" value="Genomic_DNA"/>
</dbReference>
<dbReference type="Pfam" id="PF00069">
    <property type="entry name" value="Pkinase"/>
    <property type="match status" value="1"/>
</dbReference>
<keyword evidence="6" id="KW-0418">Kinase</keyword>
<dbReference type="Gene3D" id="3.30.200.20">
    <property type="entry name" value="Phosphorylase Kinase, domain 1"/>
    <property type="match status" value="1"/>
</dbReference>
<name>A0AAD8SI96_LOLMU</name>
<evidence type="ECO:0000313" key="13">
    <source>
        <dbReference type="EMBL" id="KAK1652671.1"/>
    </source>
</evidence>